<evidence type="ECO:0000256" key="7">
    <source>
        <dbReference type="ARBA" id="ARBA00023136"/>
    </source>
</evidence>
<evidence type="ECO:0000256" key="5">
    <source>
        <dbReference type="ARBA" id="ARBA00022692"/>
    </source>
</evidence>
<keyword evidence="7 8" id="KW-0472">Membrane</keyword>
<dbReference type="PANTHER" id="PTHR21716:SF53">
    <property type="entry name" value="PERMEASE PERM-RELATED"/>
    <property type="match status" value="1"/>
</dbReference>
<dbReference type="AlphaFoldDB" id="A0A4Y4DJU5"/>
<evidence type="ECO:0000256" key="3">
    <source>
        <dbReference type="ARBA" id="ARBA00022448"/>
    </source>
</evidence>
<evidence type="ECO:0000256" key="8">
    <source>
        <dbReference type="SAM" id="Phobius"/>
    </source>
</evidence>
<keyword evidence="3" id="KW-0813">Transport</keyword>
<organism evidence="9 10">
    <name type="scientific">Glutamicibacter uratoxydans</name>
    <name type="common">Arthrobacter uratoxydans</name>
    <dbReference type="NCBI Taxonomy" id="43667"/>
    <lineage>
        <taxon>Bacteria</taxon>
        <taxon>Bacillati</taxon>
        <taxon>Actinomycetota</taxon>
        <taxon>Actinomycetes</taxon>
        <taxon>Micrococcales</taxon>
        <taxon>Micrococcaceae</taxon>
        <taxon>Glutamicibacter</taxon>
    </lineage>
</organism>
<evidence type="ECO:0000313" key="10">
    <source>
        <dbReference type="Proteomes" id="UP000316612"/>
    </source>
</evidence>
<dbReference type="EMBL" id="BJNY01000001">
    <property type="protein sequence ID" value="GED04833.1"/>
    <property type="molecule type" value="Genomic_DNA"/>
</dbReference>
<comment type="similarity">
    <text evidence="2">Belongs to the autoinducer-2 exporter (AI-2E) (TC 2.A.86) family.</text>
</comment>
<dbReference type="Proteomes" id="UP000316612">
    <property type="component" value="Unassembled WGS sequence"/>
</dbReference>
<name>A0A4Y4DJU5_GLUUR</name>
<keyword evidence="4" id="KW-1003">Cell membrane</keyword>
<dbReference type="Pfam" id="PF01594">
    <property type="entry name" value="AI-2E_transport"/>
    <property type="match status" value="1"/>
</dbReference>
<gene>
    <name evidence="9" type="ORF">AUR04nite_03650</name>
</gene>
<dbReference type="GO" id="GO:0005886">
    <property type="term" value="C:plasma membrane"/>
    <property type="evidence" value="ECO:0007669"/>
    <property type="project" value="UniProtKB-SubCell"/>
</dbReference>
<keyword evidence="5 8" id="KW-0812">Transmembrane</keyword>
<keyword evidence="10" id="KW-1185">Reference proteome</keyword>
<evidence type="ECO:0000256" key="2">
    <source>
        <dbReference type="ARBA" id="ARBA00009773"/>
    </source>
</evidence>
<keyword evidence="6 8" id="KW-1133">Transmembrane helix</keyword>
<protein>
    <submittedName>
        <fullName evidence="9">AI-2E family transporter</fullName>
    </submittedName>
</protein>
<evidence type="ECO:0000256" key="4">
    <source>
        <dbReference type="ARBA" id="ARBA00022475"/>
    </source>
</evidence>
<evidence type="ECO:0000256" key="1">
    <source>
        <dbReference type="ARBA" id="ARBA00004651"/>
    </source>
</evidence>
<feature type="transmembrane region" description="Helical" evidence="8">
    <location>
        <begin position="284"/>
        <end position="317"/>
    </location>
</feature>
<feature type="transmembrane region" description="Helical" evidence="8">
    <location>
        <begin position="190"/>
        <end position="211"/>
    </location>
</feature>
<accession>A0A4Y4DJU5</accession>
<sequence>MAIALAMVFLSLSSVLMSITPSLFLALGMMPVINQLKKRGLSHLVSVLVVVVLFVLVVAGLLAAVIPALVRQFNDLIAGVPAALYAVQQTEWYSWISQQFGISVTDQALKSIENYVTAENLMAISGGILHVGFGVVNGISAGFLIVVLTLYFVSTLDSIKSALVRLIPAYRRPVFTSTLEDIIYTVGRSVAGSVTLSAINAGVVFVLFLLLGSKITILLAIAAFFISLIPMIGSVLFLFIGTFAGLLMGPSQAVVFALSYFIYIQLEAYQVTPRVMGKAVNVPGILVIIAAMAGAALMGLLGALLSIPVTASMLIIVRKLVVPKADSQTVAPSHNF</sequence>
<feature type="transmembrane region" description="Helical" evidence="8">
    <location>
        <begin position="128"/>
        <end position="153"/>
    </location>
</feature>
<feature type="transmembrane region" description="Helical" evidence="8">
    <location>
        <begin position="6"/>
        <end position="32"/>
    </location>
</feature>
<dbReference type="PANTHER" id="PTHR21716">
    <property type="entry name" value="TRANSMEMBRANE PROTEIN"/>
    <property type="match status" value="1"/>
</dbReference>
<evidence type="ECO:0000256" key="6">
    <source>
        <dbReference type="ARBA" id="ARBA00022989"/>
    </source>
</evidence>
<comment type="caution">
    <text evidence="9">The sequence shown here is derived from an EMBL/GenBank/DDBJ whole genome shotgun (WGS) entry which is preliminary data.</text>
</comment>
<reference evidence="9 10" key="1">
    <citation type="submission" date="2019-06" db="EMBL/GenBank/DDBJ databases">
        <title>Whole genome shotgun sequence of Glutamicibacter uratoxydans NBRC 15515.</title>
        <authorList>
            <person name="Hosoyama A."/>
            <person name="Uohara A."/>
            <person name="Ohji S."/>
            <person name="Ichikawa N."/>
        </authorList>
    </citation>
    <scope>NUCLEOTIDE SEQUENCE [LARGE SCALE GENOMIC DNA]</scope>
    <source>
        <strain evidence="9 10">NBRC 15515</strain>
    </source>
</reference>
<feature type="transmembrane region" description="Helical" evidence="8">
    <location>
        <begin position="44"/>
        <end position="66"/>
    </location>
</feature>
<dbReference type="InterPro" id="IPR002549">
    <property type="entry name" value="AI-2E-like"/>
</dbReference>
<feature type="transmembrane region" description="Helical" evidence="8">
    <location>
        <begin position="246"/>
        <end position="264"/>
    </location>
</feature>
<comment type="subcellular location">
    <subcellularLocation>
        <location evidence="1">Cell membrane</location>
        <topology evidence="1">Multi-pass membrane protein</topology>
    </subcellularLocation>
</comment>
<proteinExistence type="inferred from homology"/>
<evidence type="ECO:0000313" key="9">
    <source>
        <dbReference type="EMBL" id="GED04833.1"/>
    </source>
</evidence>
<feature type="transmembrane region" description="Helical" evidence="8">
    <location>
        <begin position="217"/>
        <end position="239"/>
    </location>
</feature>